<evidence type="ECO:0000313" key="2">
    <source>
        <dbReference type="Proteomes" id="UP000014500"/>
    </source>
</evidence>
<accession>T1IVK4</accession>
<dbReference type="EnsemblMetazoa" id="SMAR005204-RA">
    <property type="protein sequence ID" value="SMAR005204-PA"/>
    <property type="gene ID" value="SMAR005204"/>
</dbReference>
<protein>
    <submittedName>
        <fullName evidence="1">Uncharacterized protein</fullName>
    </submittedName>
</protein>
<dbReference type="EMBL" id="JH431585">
    <property type="status" value="NOT_ANNOTATED_CDS"/>
    <property type="molecule type" value="Genomic_DNA"/>
</dbReference>
<reference evidence="2" key="1">
    <citation type="submission" date="2011-05" db="EMBL/GenBank/DDBJ databases">
        <authorList>
            <person name="Richards S.R."/>
            <person name="Qu J."/>
            <person name="Jiang H."/>
            <person name="Jhangiani S.N."/>
            <person name="Agravi P."/>
            <person name="Goodspeed R."/>
            <person name="Gross S."/>
            <person name="Mandapat C."/>
            <person name="Jackson L."/>
            <person name="Mathew T."/>
            <person name="Pu L."/>
            <person name="Thornton R."/>
            <person name="Saada N."/>
            <person name="Wilczek-Boney K.B."/>
            <person name="Lee S."/>
            <person name="Kovar C."/>
            <person name="Wu Y."/>
            <person name="Scherer S.E."/>
            <person name="Worley K.C."/>
            <person name="Muzny D.M."/>
            <person name="Gibbs R."/>
        </authorList>
    </citation>
    <scope>NUCLEOTIDE SEQUENCE</scope>
    <source>
        <strain evidence="2">Brora</strain>
    </source>
</reference>
<dbReference type="AlphaFoldDB" id="T1IVK4"/>
<proteinExistence type="predicted"/>
<evidence type="ECO:0000313" key="1">
    <source>
        <dbReference type="EnsemblMetazoa" id="SMAR005204-PA"/>
    </source>
</evidence>
<name>T1IVK4_STRMM</name>
<dbReference type="HOGENOM" id="CLU_2067347_0_0_1"/>
<keyword evidence="2" id="KW-1185">Reference proteome</keyword>
<organism evidence="1 2">
    <name type="scientific">Strigamia maritima</name>
    <name type="common">European centipede</name>
    <name type="synonym">Geophilus maritimus</name>
    <dbReference type="NCBI Taxonomy" id="126957"/>
    <lineage>
        <taxon>Eukaryota</taxon>
        <taxon>Metazoa</taxon>
        <taxon>Ecdysozoa</taxon>
        <taxon>Arthropoda</taxon>
        <taxon>Myriapoda</taxon>
        <taxon>Chilopoda</taxon>
        <taxon>Pleurostigmophora</taxon>
        <taxon>Geophilomorpha</taxon>
        <taxon>Linotaeniidae</taxon>
        <taxon>Strigamia</taxon>
    </lineage>
</organism>
<reference evidence="1" key="2">
    <citation type="submission" date="2015-02" db="UniProtKB">
        <authorList>
            <consortium name="EnsemblMetazoa"/>
        </authorList>
    </citation>
    <scope>IDENTIFICATION</scope>
</reference>
<sequence>MIVSLYCMSLHRGMVMGSHLPWCGRESRSDMRDDCIWAPTPSWKRLKENGQDGQDGEIRVGKSQLECYLLSYRNEIANYRLYSDLPAVQQPQLFIKLLKISIHSRSCSPGAEGTRKHLE</sequence>
<dbReference type="Proteomes" id="UP000014500">
    <property type="component" value="Unassembled WGS sequence"/>
</dbReference>